<evidence type="ECO:0000313" key="2">
    <source>
        <dbReference type="EMBL" id="QAV19831.1"/>
    </source>
</evidence>
<dbReference type="Proteomes" id="UP000288943">
    <property type="component" value="Chromosome"/>
</dbReference>
<dbReference type="EMBL" id="CP026520">
    <property type="protein sequence ID" value="QAV19831.1"/>
    <property type="molecule type" value="Genomic_DNA"/>
</dbReference>
<accession>A0A410X051</accession>
<organism evidence="2 3">
    <name type="scientific">Paenibacillus chitinolyticus</name>
    <dbReference type="NCBI Taxonomy" id="79263"/>
    <lineage>
        <taxon>Bacteria</taxon>
        <taxon>Bacillati</taxon>
        <taxon>Bacillota</taxon>
        <taxon>Bacilli</taxon>
        <taxon>Bacillales</taxon>
        <taxon>Paenibacillaceae</taxon>
        <taxon>Paenibacillus</taxon>
    </lineage>
</organism>
<dbReference type="AlphaFoldDB" id="A0A410X051"/>
<dbReference type="KEGG" id="pchi:PC41400_20085"/>
<evidence type="ECO:0000313" key="1">
    <source>
        <dbReference type="EMBL" id="MCY9596855.1"/>
    </source>
</evidence>
<proteinExistence type="predicted"/>
<evidence type="ECO:0000313" key="4">
    <source>
        <dbReference type="Proteomes" id="UP001527202"/>
    </source>
</evidence>
<keyword evidence="4" id="KW-1185">Reference proteome</keyword>
<dbReference type="EMBL" id="JAMDMJ010000015">
    <property type="protein sequence ID" value="MCY9596855.1"/>
    <property type="molecule type" value="Genomic_DNA"/>
</dbReference>
<evidence type="ECO:0000313" key="3">
    <source>
        <dbReference type="Proteomes" id="UP000288943"/>
    </source>
</evidence>
<reference evidence="2 3" key="1">
    <citation type="submission" date="2018-01" db="EMBL/GenBank/DDBJ databases">
        <title>The whole genome sequencing and assembly of Paenibacillus chitinolyticus KCCM 41400 strain.</title>
        <authorList>
            <person name="Kim J.-Y."/>
            <person name="Park M.-K."/>
            <person name="Lee Y.-J."/>
            <person name="Yi H."/>
            <person name="Bahn Y.-S."/>
            <person name="Kim J.F."/>
            <person name="Lee D.-W."/>
        </authorList>
    </citation>
    <scope>NUCLEOTIDE SEQUENCE [LARGE SCALE GENOMIC DNA]</scope>
    <source>
        <strain evidence="2 3">KCCM 41400</strain>
    </source>
</reference>
<name>A0A410X051_9BACL</name>
<dbReference type="OrthoDB" id="2625849at2"/>
<dbReference type="Proteomes" id="UP001527202">
    <property type="component" value="Unassembled WGS sequence"/>
</dbReference>
<sequence>MEHYQTLIGVVLEKLSQSHQELKFNLDGLNSVLANHTAEEIAAAPELLTIRELRDVYADIVAAAEKRFPGLKG</sequence>
<protein>
    <submittedName>
        <fullName evidence="2">Uncharacterized protein</fullName>
    </submittedName>
</protein>
<dbReference type="RefSeq" id="WP_009672673.1">
    <property type="nucleotide sequence ID" value="NZ_CP026520.1"/>
</dbReference>
<dbReference type="GeneID" id="95377094"/>
<gene>
    <name evidence="1" type="ORF">M5X16_13830</name>
    <name evidence="2" type="ORF">PC41400_20085</name>
</gene>
<reference evidence="1 4" key="2">
    <citation type="submission" date="2022-05" db="EMBL/GenBank/DDBJ databases">
        <title>Genome Sequencing of Bee-Associated Microbes.</title>
        <authorList>
            <person name="Dunlap C."/>
        </authorList>
    </citation>
    <scope>NUCLEOTIDE SEQUENCE [LARGE SCALE GENOMIC DNA]</scope>
    <source>
        <strain evidence="1 4">NRRL B-23120</strain>
    </source>
</reference>